<gene>
    <name evidence="5" type="ORF">FLAG1_09172</name>
</gene>
<keyword evidence="6" id="KW-1185">Reference proteome</keyword>
<dbReference type="AlphaFoldDB" id="A0A0N0DCD1"/>
<dbReference type="Gene3D" id="2.130.10.10">
    <property type="entry name" value="YVTN repeat-like/Quinoprotein amine dehydrogenase"/>
    <property type="match status" value="1"/>
</dbReference>
<dbReference type="PROSITE" id="PS50082">
    <property type="entry name" value="WD_REPEATS_2"/>
    <property type="match status" value="2"/>
</dbReference>
<evidence type="ECO:0000256" key="1">
    <source>
        <dbReference type="ARBA" id="ARBA00022574"/>
    </source>
</evidence>
<comment type="caution">
    <text evidence="5">The sequence shown here is derived from an EMBL/GenBank/DDBJ whole genome shotgun (WGS) entry which is preliminary data.</text>
</comment>
<dbReference type="Pfam" id="PF00400">
    <property type="entry name" value="WD40"/>
    <property type="match status" value="3"/>
</dbReference>
<dbReference type="PANTHER" id="PTHR10039">
    <property type="entry name" value="AMELOGENIN"/>
    <property type="match status" value="1"/>
</dbReference>
<keyword evidence="1 3" id="KW-0853">WD repeat</keyword>
<reference evidence="5 6" key="1">
    <citation type="submission" date="2015-04" db="EMBL/GenBank/DDBJ databases">
        <title>The draft genome sequence of Fusarium langsethiae, a T-2/HT-2 mycotoxin producer.</title>
        <authorList>
            <person name="Lysoe E."/>
            <person name="Divon H.H."/>
            <person name="Terzi V."/>
            <person name="Orru L."/>
            <person name="Lamontanara A."/>
            <person name="Kolseth A.-K."/>
            <person name="Frandsen R.J."/>
            <person name="Nielsen K."/>
            <person name="Thrane U."/>
        </authorList>
    </citation>
    <scope>NUCLEOTIDE SEQUENCE [LARGE SCALE GENOMIC DNA]</scope>
    <source>
        <strain evidence="5 6">Fl201059</strain>
    </source>
</reference>
<dbReference type="SMART" id="SM00320">
    <property type="entry name" value="WD40"/>
    <property type="match status" value="4"/>
</dbReference>
<dbReference type="PRINTS" id="PR00320">
    <property type="entry name" value="GPROTEINBRPT"/>
</dbReference>
<dbReference type="InterPro" id="IPR056884">
    <property type="entry name" value="NPHP3-like_N"/>
</dbReference>
<dbReference type="PROSITE" id="PS50294">
    <property type="entry name" value="WD_REPEATS_REGION"/>
    <property type="match status" value="2"/>
</dbReference>
<dbReference type="EMBL" id="JXCE01000330">
    <property type="protein sequence ID" value="KPA38001.1"/>
    <property type="molecule type" value="Genomic_DNA"/>
</dbReference>
<organism evidence="5 6">
    <name type="scientific">Fusarium langsethiae</name>
    <dbReference type="NCBI Taxonomy" id="179993"/>
    <lineage>
        <taxon>Eukaryota</taxon>
        <taxon>Fungi</taxon>
        <taxon>Dikarya</taxon>
        <taxon>Ascomycota</taxon>
        <taxon>Pezizomycotina</taxon>
        <taxon>Sordariomycetes</taxon>
        <taxon>Hypocreomycetidae</taxon>
        <taxon>Hypocreales</taxon>
        <taxon>Nectriaceae</taxon>
        <taxon>Fusarium</taxon>
    </lineage>
</organism>
<dbReference type="InterPro" id="IPR036322">
    <property type="entry name" value="WD40_repeat_dom_sf"/>
</dbReference>
<dbReference type="InterPro" id="IPR019775">
    <property type="entry name" value="WD40_repeat_CS"/>
</dbReference>
<dbReference type="Proteomes" id="UP000037904">
    <property type="component" value="Unassembled WGS sequence"/>
</dbReference>
<dbReference type="SMART" id="SM00954">
    <property type="entry name" value="RelA_SpoT"/>
    <property type="match status" value="1"/>
</dbReference>
<dbReference type="PROSITE" id="PS00678">
    <property type="entry name" value="WD_REPEATS_1"/>
    <property type="match status" value="2"/>
</dbReference>
<evidence type="ECO:0000256" key="3">
    <source>
        <dbReference type="PROSITE-ProRule" id="PRU00221"/>
    </source>
</evidence>
<dbReference type="GO" id="GO:0015969">
    <property type="term" value="P:guanosine tetraphosphate metabolic process"/>
    <property type="evidence" value="ECO:0007669"/>
    <property type="project" value="InterPro"/>
</dbReference>
<dbReference type="Gene3D" id="3.30.460.10">
    <property type="entry name" value="Beta Polymerase, domain 2"/>
    <property type="match status" value="1"/>
</dbReference>
<evidence type="ECO:0000256" key="2">
    <source>
        <dbReference type="ARBA" id="ARBA00022737"/>
    </source>
</evidence>
<dbReference type="InterPro" id="IPR027417">
    <property type="entry name" value="P-loop_NTPase"/>
</dbReference>
<protein>
    <submittedName>
        <fullName evidence="5">Vegetative incompatibility protein het-e-1</fullName>
    </submittedName>
</protein>
<evidence type="ECO:0000259" key="4">
    <source>
        <dbReference type="SMART" id="SM00954"/>
    </source>
</evidence>
<dbReference type="Pfam" id="PF04607">
    <property type="entry name" value="RelA_SpoT"/>
    <property type="match status" value="1"/>
</dbReference>
<feature type="repeat" description="WD" evidence="3">
    <location>
        <begin position="925"/>
        <end position="966"/>
    </location>
</feature>
<dbReference type="OrthoDB" id="538223at2759"/>
<dbReference type="SUPFAM" id="SSF81301">
    <property type="entry name" value="Nucleotidyltransferase"/>
    <property type="match status" value="1"/>
</dbReference>
<evidence type="ECO:0000313" key="6">
    <source>
        <dbReference type="Proteomes" id="UP000037904"/>
    </source>
</evidence>
<dbReference type="InterPro" id="IPR001680">
    <property type="entry name" value="WD40_rpt"/>
</dbReference>
<evidence type="ECO:0000313" key="5">
    <source>
        <dbReference type="EMBL" id="KPA38001.1"/>
    </source>
</evidence>
<dbReference type="InterPro" id="IPR020472">
    <property type="entry name" value="WD40_PAC1"/>
</dbReference>
<dbReference type="InterPro" id="IPR043519">
    <property type="entry name" value="NT_sf"/>
</dbReference>
<dbReference type="CDD" id="cd00200">
    <property type="entry name" value="WD40"/>
    <property type="match status" value="1"/>
</dbReference>
<dbReference type="Pfam" id="PF24883">
    <property type="entry name" value="NPHP3_N"/>
    <property type="match status" value="1"/>
</dbReference>
<keyword evidence="2" id="KW-0677">Repeat</keyword>
<dbReference type="InterPro" id="IPR007685">
    <property type="entry name" value="RelA_SpoT"/>
</dbReference>
<accession>A0A0N0DCD1</accession>
<name>A0A0N0DCD1_FUSLA</name>
<feature type="repeat" description="WD" evidence="3">
    <location>
        <begin position="967"/>
        <end position="1008"/>
    </location>
</feature>
<dbReference type="SUPFAM" id="SSF52540">
    <property type="entry name" value="P-loop containing nucleoside triphosphate hydrolases"/>
    <property type="match status" value="1"/>
</dbReference>
<dbReference type="PANTHER" id="PTHR10039:SF5">
    <property type="entry name" value="NACHT DOMAIN-CONTAINING PROTEIN"/>
    <property type="match status" value="1"/>
</dbReference>
<dbReference type="Gene3D" id="3.40.50.300">
    <property type="entry name" value="P-loop containing nucleotide triphosphate hydrolases"/>
    <property type="match status" value="1"/>
</dbReference>
<dbReference type="InterPro" id="IPR015943">
    <property type="entry name" value="WD40/YVTN_repeat-like_dom_sf"/>
</dbReference>
<dbReference type="SUPFAM" id="SSF50978">
    <property type="entry name" value="WD40 repeat-like"/>
    <property type="match status" value="1"/>
</dbReference>
<feature type="domain" description="RelA/SpoT" evidence="4">
    <location>
        <begin position="66"/>
        <end position="203"/>
    </location>
</feature>
<dbReference type="CDD" id="cd05399">
    <property type="entry name" value="NT_Rel-Spo_like"/>
    <property type="match status" value="1"/>
</dbReference>
<proteinExistence type="predicted"/>
<sequence>MKGSQTTDRLLIKERRLAIQNVEPGRSPVETFLSAWPRVEPHYRTMVERLKSALEAELSVRCTVSARVKSLSSITKSIERRQMHRGKRYKNTDEIFDDIHDLAGFRVVVDYPSGIETVNAFITTSFQLRSTNIFKADRKVDDAWKPIFGSFQSQNHHVILHPDAKYPLSPFCGILFEVQVLSLAESLYNRLAHPLLYKKSSGELSVKDQKMIDVTHGISLCYWICLSCVEDRLEGNKRETIPSPVQEVARLDGTQNADMDSFVKTTPYSMPSSRAAIPIEKCLDLIKDLSMQAMSSDQLHNRLSVLLNGSTPISTTNVNSGSGNIMQNYGSGSNNMYSAGGNIAIGREDIDNEIRNAFWVTDPRAHKEDIEERKGNLIEDSYRWILKDEQFKKWYEEDCPLLWLNGDPGKGKTMSICGIINHINILSNCTRKGLNTCLSYFFCDASDSNLNNATSVLRGIIYSLIFQNSTALSCVRERYKDLSKPLSDTRLAWPVLQRLFTGILDATANRKTYLIIDALDECREDQDRLLEFIVKQSSMLPVKWLVSSRKWPLIKEVLRTFPALLELRLEDNETEVSAAVSFYITRQVKSLSAIKGYNKERKEAVERHLRLKASGIFLWVSLVCRMLKQIPAWQTMKKLDSFPAGLDALYGRMLEQIQPSSGPGSDPVFDKLYGQIVSFALSALQPLSLDELRCLVDNEQIAATDFEDIIDLCGSFLTVQHRVVHLIHGSAKDHLLNEASGFKFNLQQQHAVLFSRSLSNLSQSLRRDVLDLVSTQPRAVQDALGPIRYQFIHWISHLAQCESSTLAQEFIEDGLVDSFLRQNFLFWIEALGHFKFVGLGISAMLKLDQIMPDHASHIKDLVQDQVRYIRYCRFGIEQSPLQVYYLLKFSPYQCITRKIYGPEAPDWFTLQQGVHDYWSPCIMTMEGHTDEVRFVSFSHDGRLLASASADTTVKIWDVSTGTCLHTFLGHHNVVAALAFSTKNYKLATGHVDGTIKIWDADSATLVRTLHGHHGSVGALAFSKNGRLIASGSHGTIKCFDTISNMCTRTIAISGRRPWVLSIAYTHDDQILSSGIPGAVLIWDLRIWVDPHRIELGDPALVPRSLIASQANELFFSVEDRVEIWNPAARMHIRTIRFRTCGSDYFTIFSPDD</sequence>